<dbReference type="CDD" id="cd04794">
    <property type="entry name" value="euk_LANCL"/>
    <property type="match status" value="1"/>
</dbReference>
<evidence type="ECO:0000256" key="1">
    <source>
        <dbReference type="SAM" id="MobiDB-lite"/>
    </source>
</evidence>
<evidence type="ECO:0000313" key="2">
    <source>
        <dbReference type="EMBL" id="KAL0959134.1"/>
    </source>
</evidence>
<dbReference type="Pfam" id="PF05147">
    <property type="entry name" value="LANC_like"/>
    <property type="match status" value="1"/>
</dbReference>
<protein>
    <submittedName>
        <fullName evidence="2">Uncharacterized protein</fullName>
    </submittedName>
</protein>
<reference evidence="3" key="1">
    <citation type="submission" date="2024-06" db="EMBL/GenBank/DDBJ databases">
        <title>Multi-omics analyses provide insights into the biosynthesis of the anticancer antibiotic pleurotin in Hohenbuehelia grisea.</title>
        <authorList>
            <person name="Weaver J.A."/>
            <person name="Alberti F."/>
        </authorList>
    </citation>
    <scope>NUCLEOTIDE SEQUENCE [LARGE SCALE GENOMIC DNA]</scope>
    <source>
        <strain evidence="3">T-177</strain>
    </source>
</reference>
<keyword evidence="3" id="KW-1185">Reference proteome</keyword>
<feature type="region of interest" description="Disordered" evidence="1">
    <location>
        <begin position="557"/>
        <end position="586"/>
    </location>
</feature>
<dbReference type="SMART" id="SM01260">
    <property type="entry name" value="LANC_like"/>
    <property type="match status" value="1"/>
</dbReference>
<dbReference type="PRINTS" id="PR01950">
    <property type="entry name" value="LANCSUPER"/>
</dbReference>
<name>A0ABR3JTC4_9AGAR</name>
<sequence>MSDTGVDDSALQDSRVVSEGGGMMHHRHIKHSHKPPVPQSAELEAAKQQIFSALITNVQRVQRHTPDGKSRPTGGVYVGIAGTVVMNYHLAGLRIPAPHKSLSPDILRSQAAKKLADALCLNPTGLSIPHSPSHASFLETVVGIATLALLKAIKSPSTLSPSSHTNDDEDSTSAEWRSCAQILRSTCQMSIAEDAVHSKVKDDDGCEVLYGRAGLLYALLLLRRETQDIQADSVDKSSDSAVAVAKSIATLENIENIVESIIVRGRTGATTYGASIASSGRATPTPPDLMWTWHHKRYLGAAHGIAGILQLTLMCPTVILARYAKDILNTVLWLVETQDPFGNWPSKAPEYDGDDSYSLSSLSTHKKGSDFNANELVQWCHGASGMLFMLGTLLQRATSSPQSFPLTPPQRATILASMLRGASLVYRHGLLRKGVGLCHGVAGSVYALLAVSSALAILPRTGPDAADSLVTTRSRHHEHHAEGSTDARAVAANEPTATMPEYYLMRAVHLARLATTHETLTAQREMNVPDRPWSLYKGMAGMCCAWGDVLARLQPPSPPASAGQGILPGTRSGMPGFDDIRVDENW</sequence>
<evidence type="ECO:0000313" key="3">
    <source>
        <dbReference type="Proteomes" id="UP001556367"/>
    </source>
</evidence>
<dbReference type="InterPro" id="IPR012341">
    <property type="entry name" value="6hp_glycosidase-like_sf"/>
</dbReference>
<dbReference type="EMBL" id="JASNQZ010000003">
    <property type="protein sequence ID" value="KAL0959134.1"/>
    <property type="molecule type" value="Genomic_DNA"/>
</dbReference>
<dbReference type="Gene3D" id="1.50.10.10">
    <property type="match status" value="1"/>
</dbReference>
<dbReference type="PANTHER" id="PTHR12736:SF7">
    <property type="entry name" value="LANC-LIKE PROTEIN 3"/>
    <property type="match status" value="1"/>
</dbReference>
<organism evidence="2 3">
    <name type="scientific">Hohenbuehelia grisea</name>
    <dbReference type="NCBI Taxonomy" id="104357"/>
    <lineage>
        <taxon>Eukaryota</taxon>
        <taxon>Fungi</taxon>
        <taxon>Dikarya</taxon>
        <taxon>Basidiomycota</taxon>
        <taxon>Agaricomycotina</taxon>
        <taxon>Agaricomycetes</taxon>
        <taxon>Agaricomycetidae</taxon>
        <taxon>Agaricales</taxon>
        <taxon>Pleurotineae</taxon>
        <taxon>Pleurotaceae</taxon>
        <taxon>Hohenbuehelia</taxon>
    </lineage>
</organism>
<dbReference type="SUPFAM" id="SSF158745">
    <property type="entry name" value="LanC-like"/>
    <property type="match status" value="1"/>
</dbReference>
<gene>
    <name evidence="2" type="ORF">HGRIS_014425</name>
</gene>
<proteinExistence type="predicted"/>
<feature type="region of interest" description="Disordered" evidence="1">
    <location>
        <begin position="471"/>
        <end position="492"/>
    </location>
</feature>
<dbReference type="InterPro" id="IPR007822">
    <property type="entry name" value="LANC-like"/>
</dbReference>
<comment type="caution">
    <text evidence="2">The sequence shown here is derived from an EMBL/GenBank/DDBJ whole genome shotgun (WGS) entry which is preliminary data.</text>
</comment>
<dbReference type="Proteomes" id="UP001556367">
    <property type="component" value="Unassembled WGS sequence"/>
</dbReference>
<accession>A0ABR3JTC4</accession>
<dbReference type="PANTHER" id="PTHR12736">
    <property type="entry name" value="LANC-LIKE PROTEIN"/>
    <property type="match status" value="1"/>
</dbReference>